<feature type="domain" description="ABC transporter" evidence="6">
    <location>
        <begin position="10"/>
        <end position="241"/>
    </location>
</feature>
<evidence type="ECO:0000256" key="2">
    <source>
        <dbReference type="ARBA" id="ARBA00022448"/>
    </source>
</evidence>
<protein>
    <recommendedName>
        <fullName evidence="6">ABC transporter domain-containing protein</fullName>
    </recommendedName>
</protein>
<keyword evidence="8" id="KW-1185">Reference proteome</keyword>
<keyword evidence="4" id="KW-0067">ATP-binding</keyword>
<dbReference type="CDD" id="cd03224">
    <property type="entry name" value="ABC_TM1139_LivF_branched"/>
    <property type="match status" value="1"/>
</dbReference>
<dbReference type="InterPro" id="IPR017871">
    <property type="entry name" value="ABC_transporter-like_CS"/>
</dbReference>
<comment type="similarity">
    <text evidence="1">Belongs to the ABC transporter superfamily.</text>
</comment>
<gene>
    <name evidence="7" type="ORF">CKO45_18905</name>
</gene>
<dbReference type="Proteomes" id="UP000697995">
    <property type="component" value="Unassembled WGS sequence"/>
</dbReference>
<sequence length="249" mass="26267">MPISAAEALLEVRGLRAGHGKIAVLHGVDLTIHAGEVVSLLGPNGAGKTTLLAAISGLLPWGGGGVRFAGQDMAGAGPRESARRGLVHVVEGHRVFTQISVADNLELAGYDLPRRERAGRIEEALAFFPEIAAKRHERGGALSGGQQQMLAVAQGLVRRPRLLMLDEPSAGLSPVLVDRVLGVVAQLRAAGTAVLLVEQLIEKALAVSDRVYALAQGRIVLEARADEADLPHRLERAYFGQDVPTPLHA</sequence>
<dbReference type="PROSITE" id="PS50893">
    <property type="entry name" value="ABC_TRANSPORTER_2"/>
    <property type="match status" value="1"/>
</dbReference>
<evidence type="ECO:0000259" key="6">
    <source>
        <dbReference type="PROSITE" id="PS50893"/>
    </source>
</evidence>
<evidence type="ECO:0000313" key="7">
    <source>
        <dbReference type="EMBL" id="MBK1660302.1"/>
    </source>
</evidence>
<name>A0ABS1D2H2_9PROT</name>
<evidence type="ECO:0000256" key="4">
    <source>
        <dbReference type="ARBA" id="ARBA00022840"/>
    </source>
</evidence>
<evidence type="ECO:0000256" key="1">
    <source>
        <dbReference type="ARBA" id="ARBA00005417"/>
    </source>
</evidence>
<dbReference type="SUPFAM" id="SSF52540">
    <property type="entry name" value="P-loop containing nucleoside triphosphate hydrolases"/>
    <property type="match status" value="1"/>
</dbReference>
<dbReference type="InterPro" id="IPR027417">
    <property type="entry name" value="P-loop_NTPase"/>
</dbReference>
<dbReference type="Pfam" id="PF00005">
    <property type="entry name" value="ABC_tran"/>
    <property type="match status" value="1"/>
</dbReference>
<dbReference type="PROSITE" id="PS00211">
    <property type="entry name" value="ABC_TRANSPORTER_1"/>
    <property type="match status" value="1"/>
</dbReference>
<organism evidence="7 8">
    <name type="scientific">Paracraurococcus ruber</name>
    <dbReference type="NCBI Taxonomy" id="77675"/>
    <lineage>
        <taxon>Bacteria</taxon>
        <taxon>Pseudomonadati</taxon>
        <taxon>Pseudomonadota</taxon>
        <taxon>Alphaproteobacteria</taxon>
        <taxon>Acetobacterales</taxon>
        <taxon>Roseomonadaceae</taxon>
        <taxon>Paracraurococcus</taxon>
    </lineage>
</organism>
<accession>A0ABS1D2H2</accession>
<comment type="caution">
    <text evidence="7">The sequence shown here is derived from an EMBL/GenBank/DDBJ whole genome shotgun (WGS) entry which is preliminary data.</text>
</comment>
<dbReference type="PANTHER" id="PTHR43820">
    <property type="entry name" value="HIGH-AFFINITY BRANCHED-CHAIN AMINO ACID TRANSPORT ATP-BINDING PROTEIN LIVF"/>
    <property type="match status" value="1"/>
</dbReference>
<dbReference type="InterPro" id="IPR003439">
    <property type="entry name" value="ABC_transporter-like_ATP-bd"/>
</dbReference>
<dbReference type="Gene3D" id="3.40.50.300">
    <property type="entry name" value="P-loop containing nucleotide triphosphate hydrolases"/>
    <property type="match status" value="1"/>
</dbReference>
<evidence type="ECO:0000256" key="5">
    <source>
        <dbReference type="ARBA" id="ARBA00022970"/>
    </source>
</evidence>
<keyword evidence="2" id="KW-0813">Transport</keyword>
<proteinExistence type="inferred from homology"/>
<dbReference type="PANTHER" id="PTHR43820:SF4">
    <property type="entry name" value="HIGH-AFFINITY BRANCHED-CHAIN AMINO ACID TRANSPORT ATP-BINDING PROTEIN LIVF"/>
    <property type="match status" value="1"/>
</dbReference>
<keyword evidence="5" id="KW-0029">Amino-acid transport</keyword>
<dbReference type="InterPro" id="IPR003593">
    <property type="entry name" value="AAA+_ATPase"/>
</dbReference>
<reference evidence="7 8" key="1">
    <citation type="journal article" date="2020" name="Microorganisms">
        <title>Osmotic Adaptation and Compatible Solute Biosynthesis of Phototrophic Bacteria as Revealed from Genome Analyses.</title>
        <authorList>
            <person name="Imhoff J.F."/>
            <person name="Rahn T."/>
            <person name="Kunzel S."/>
            <person name="Keller A."/>
            <person name="Neulinger S.C."/>
        </authorList>
    </citation>
    <scope>NUCLEOTIDE SEQUENCE [LARGE SCALE GENOMIC DNA]</scope>
    <source>
        <strain evidence="7 8">DSM 15382</strain>
    </source>
</reference>
<evidence type="ECO:0000256" key="3">
    <source>
        <dbReference type="ARBA" id="ARBA00022741"/>
    </source>
</evidence>
<dbReference type="SMART" id="SM00382">
    <property type="entry name" value="AAA"/>
    <property type="match status" value="1"/>
</dbReference>
<dbReference type="EMBL" id="NRSG01000164">
    <property type="protein sequence ID" value="MBK1660302.1"/>
    <property type="molecule type" value="Genomic_DNA"/>
</dbReference>
<dbReference type="InterPro" id="IPR052156">
    <property type="entry name" value="BCAA_Transport_ATP-bd_LivF"/>
</dbReference>
<keyword evidence="3" id="KW-0547">Nucleotide-binding</keyword>
<evidence type="ECO:0000313" key="8">
    <source>
        <dbReference type="Proteomes" id="UP000697995"/>
    </source>
</evidence>